<evidence type="ECO:0000313" key="7">
    <source>
        <dbReference type="EMBL" id="KAF7843003.1"/>
    </source>
</evidence>
<accession>A0A834XEA9</accession>
<keyword evidence="8" id="KW-1185">Reference proteome</keyword>
<feature type="domain" description="Fe2OG dioxygenase" evidence="6">
    <location>
        <begin position="209"/>
        <end position="309"/>
    </location>
</feature>
<dbReference type="AlphaFoldDB" id="A0A834XEA9"/>
<dbReference type="PRINTS" id="PR00682">
    <property type="entry name" value="IPNSYNTHASE"/>
</dbReference>
<keyword evidence="5" id="KW-0560">Oxidoreductase</keyword>
<proteinExistence type="inferred from homology"/>
<dbReference type="Proteomes" id="UP000634136">
    <property type="component" value="Unassembled WGS sequence"/>
</dbReference>
<dbReference type="InterPro" id="IPR026992">
    <property type="entry name" value="DIOX_N"/>
</dbReference>
<name>A0A834XEA9_9FABA</name>
<dbReference type="GO" id="GO:0016491">
    <property type="term" value="F:oxidoreductase activity"/>
    <property type="evidence" value="ECO:0007669"/>
    <property type="project" value="UniProtKB-KW"/>
</dbReference>
<dbReference type="Pfam" id="PF03171">
    <property type="entry name" value="2OG-FeII_Oxy"/>
    <property type="match status" value="1"/>
</dbReference>
<comment type="similarity">
    <text evidence="1 5">Belongs to the iron/ascorbate-dependent oxidoreductase family.</text>
</comment>
<dbReference type="InterPro" id="IPR005123">
    <property type="entry name" value="Oxoglu/Fe-dep_dioxygenase_dom"/>
</dbReference>
<dbReference type="OrthoDB" id="288590at2759"/>
<keyword evidence="2 5" id="KW-0479">Metal-binding</keyword>
<evidence type="ECO:0000256" key="2">
    <source>
        <dbReference type="ARBA" id="ARBA00022723"/>
    </source>
</evidence>
<dbReference type="InterPro" id="IPR050295">
    <property type="entry name" value="Plant_2OG-oxidoreductases"/>
</dbReference>
<protein>
    <submittedName>
        <fullName evidence="7">Protein DMR6-LIKE OXYGENASE 2-like</fullName>
    </submittedName>
</protein>
<keyword evidence="3" id="KW-0847">Vitamin C</keyword>
<dbReference type="GO" id="GO:0031418">
    <property type="term" value="F:L-ascorbic acid binding"/>
    <property type="evidence" value="ECO:0007669"/>
    <property type="project" value="UniProtKB-KW"/>
</dbReference>
<keyword evidence="4 5" id="KW-0408">Iron</keyword>
<dbReference type="Gene3D" id="2.60.120.330">
    <property type="entry name" value="B-lactam Antibiotic, Isopenicillin N Synthase, Chain"/>
    <property type="match status" value="1"/>
</dbReference>
<dbReference type="PANTHER" id="PTHR47991">
    <property type="entry name" value="OXOGLUTARATE/IRON-DEPENDENT DIOXYGENASE"/>
    <property type="match status" value="1"/>
</dbReference>
<evidence type="ECO:0000256" key="3">
    <source>
        <dbReference type="ARBA" id="ARBA00022896"/>
    </source>
</evidence>
<evidence type="ECO:0000256" key="4">
    <source>
        <dbReference type="ARBA" id="ARBA00023004"/>
    </source>
</evidence>
<dbReference type="SUPFAM" id="SSF51197">
    <property type="entry name" value="Clavaminate synthase-like"/>
    <property type="match status" value="1"/>
</dbReference>
<dbReference type="PROSITE" id="PS51471">
    <property type="entry name" value="FE2OG_OXY"/>
    <property type="match status" value="1"/>
</dbReference>
<dbReference type="InterPro" id="IPR044861">
    <property type="entry name" value="IPNS-like_FE2OG_OXY"/>
</dbReference>
<gene>
    <name evidence="7" type="ORF">G2W53_005301</name>
</gene>
<organism evidence="7 8">
    <name type="scientific">Senna tora</name>
    <dbReference type="NCBI Taxonomy" id="362788"/>
    <lineage>
        <taxon>Eukaryota</taxon>
        <taxon>Viridiplantae</taxon>
        <taxon>Streptophyta</taxon>
        <taxon>Embryophyta</taxon>
        <taxon>Tracheophyta</taxon>
        <taxon>Spermatophyta</taxon>
        <taxon>Magnoliopsida</taxon>
        <taxon>eudicotyledons</taxon>
        <taxon>Gunneridae</taxon>
        <taxon>Pentapetalae</taxon>
        <taxon>rosids</taxon>
        <taxon>fabids</taxon>
        <taxon>Fabales</taxon>
        <taxon>Fabaceae</taxon>
        <taxon>Caesalpinioideae</taxon>
        <taxon>Cassia clade</taxon>
        <taxon>Senna</taxon>
    </lineage>
</organism>
<evidence type="ECO:0000259" key="6">
    <source>
        <dbReference type="PROSITE" id="PS51471"/>
    </source>
</evidence>
<reference evidence="7" key="1">
    <citation type="submission" date="2020-09" db="EMBL/GenBank/DDBJ databases">
        <title>Genome-Enabled Discovery of Anthraquinone Biosynthesis in Senna tora.</title>
        <authorList>
            <person name="Kang S.-H."/>
            <person name="Pandey R.P."/>
            <person name="Lee C.-M."/>
            <person name="Sim J.-S."/>
            <person name="Jeong J.-T."/>
            <person name="Choi B.-S."/>
            <person name="Jung M."/>
            <person name="Ginzburg D."/>
            <person name="Zhao K."/>
            <person name="Won S.Y."/>
            <person name="Oh T.-J."/>
            <person name="Yu Y."/>
            <person name="Kim N.-H."/>
            <person name="Lee O.R."/>
            <person name="Lee T.-H."/>
            <person name="Bashyal P."/>
            <person name="Kim T.-S."/>
            <person name="Lee W.-H."/>
            <person name="Kawkins C."/>
            <person name="Kim C.-K."/>
            <person name="Kim J.S."/>
            <person name="Ahn B.O."/>
            <person name="Rhee S.Y."/>
            <person name="Sohng J.K."/>
        </authorList>
    </citation>
    <scope>NUCLEOTIDE SEQUENCE</scope>
    <source>
        <tissue evidence="7">Leaf</tissue>
    </source>
</reference>
<dbReference type="InterPro" id="IPR027443">
    <property type="entry name" value="IPNS-like_sf"/>
</dbReference>
<dbReference type="GO" id="GO:0046872">
    <property type="term" value="F:metal ion binding"/>
    <property type="evidence" value="ECO:0007669"/>
    <property type="project" value="UniProtKB-KW"/>
</dbReference>
<dbReference type="EMBL" id="JAAIUW010000002">
    <property type="protein sequence ID" value="KAF7843003.1"/>
    <property type="molecule type" value="Genomic_DNA"/>
</dbReference>
<sequence length="360" mass="40004">MAATITIATDFSEHASSSSSIKSLSESGITSIPSSFDASKNLHDLAVLDSPQNSTIPIIDFSLLTSTNPQQRCKIIQHLGKACEEWGFFLLINHGIPKRLMESMMEGVKGFFNLSDEEKREFQGKHIFDPIRCGSSFNTAIEKVHCWRDFLKVFVHPHFHFPHKPPGFSDTAFEYLKEIRGIIKELLKGVSESLGLEADYISKAVNLESSFQVFIANLYPPCPQPELAVGILPHSDHGLLTIASENGTNGFQILHNGNWVKVIAPPNALMVNTADLLEVVSNGKYKSNVHRAVVKSNSTRISMVTFNGSSLDQVISPAPELVDETHPPVFSCLTYRQFYEIQQSNSLHNKSVLDRVRIIP</sequence>
<evidence type="ECO:0000256" key="5">
    <source>
        <dbReference type="RuleBase" id="RU003682"/>
    </source>
</evidence>
<evidence type="ECO:0000256" key="1">
    <source>
        <dbReference type="ARBA" id="ARBA00008056"/>
    </source>
</evidence>
<dbReference type="Pfam" id="PF14226">
    <property type="entry name" value="DIOX_N"/>
    <property type="match status" value="1"/>
</dbReference>
<comment type="caution">
    <text evidence="7">The sequence shown here is derived from an EMBL/GenBank/DDBJ whole genome shotgun (WGS) entry which is preliminary data.</text>
</comment>
<evidence type="ECO:0000313" key="8">
    <source>
        <dbReference type="Proteomes" id="UP000634136"/>
    </source>
</evidence>